<evidence type="ECO:0000256" key="5">
    <source>
        <dbReference type="ARBA" id="ARBA00023038"/>
    </source>
</evidence>
<proteinExistence type="predicted"/>
<dbReference type="GO" id="GO:0000981">
    <property type="term" value="F:DNA-binding transcription factor activity, RNA polymerase II-specific"/>
    <property type="evidence" value="ECO:0007669"/>
    <property type="project" value="TreeGrafter"/>
</dbReference>
<evidence type="ECO:0000256" key="6">
    <source>
        <dbReference type="ARBA" id="ARBA00023125"/>
    </source>
</evidence>
<dbReference type="PANTHER" id="PTHR24208">
    <property type="entry name" value="LIM/HOMEOBOX PROTEIN LHX"/>
    <property type="match status" value="1"/>
</dbReference>
<keyword evidence="3" id="KW-0677">Repeat</keyword>
<dbReference type="InterPro" id="IPR001781">
    <property type="entry name" value="Znf_LIM"/>
</dbReference>
<evidence type="ECO:0000259" key="10">
    <source>
        <dbReference type="PROSITE" id="PS50023"/>
    </source>
</evidence>
<dbReference type="PANTHER" id="PTHR24208:SF128">
    <property type="entry name" value="LIM3, ISOFORM G"/>
    <property type="match status" value="1"/>
</dbReference>
<dbReference type="FunFam" id="2.10.110.10:FF:000136">
    <property type="entry name" value="LIM domain family"/>
    <property type="match status" value="1"/>
</dbReference>
<keyword evidence="11" id="KW-1185">Reference proteome</keyword>
<dbReference type="InterPro" id="IPR050453">
    <property type="entry name" value="LIM_Homeobox_TF"/>
</dbReference>
<dbReference type="GO" id="GO:0007409">
    <property type="term" value="P:axonogenesis"/>
    <property type="evidence" value="ECO:0007669"/>
    <property type="project" value="UniProtKB-ARBA"/>
</dbReference>
<dbReference type="WBParaSite" id="HPBE_0000873801-mRNA-1">
    <property type="protein sequence ID" value="HPBE_0000873801-mRNA-1"/>
    <property type="gene ID" value="HPBE_0000873801"/>
</dbReference>
<name>A0A183FMT7_HELPZ</name>
<dbReference type="GO" id="GO:0045944">
    <property type="term" value="P:positive regulation of transcription by RNA polymerase II"/>
    <property type="evidence" value="ECO:0007669"/>
    <property type="project" value="UniProtKB-ARBA"/>
</dbReference>
<dbReference type="AlphaFoldDB" id="A0A183FMT7"/>
<dbReference type="PROSITE" id="PS00478">
    <property type="entry name" value="LIM_DOMAIN_1"/>
    <property type="match status" value="1"/>
</dbReference>
<protein>
    <submittedName>
        <fullName evidence="12">LIM zinc-binding domain-containing protein</fullName>
    </submittedName>
</protein>
<keyword evidence="5 9" id="KW-0440">LIM domain</keyword>
<keyword evidence="4 9" id="KW-0862">Zinc</keyword>
<dbReference type="Proteomes" id="UP000050761">
    <property type="component" value="Unassembled WGS sequence"/>
</dbReference>
<evidence type="ECO:0000313" key="12">
    <source>
        <dbReference type="WBParaSite" id="HPBE_0000873801-mRNA-1"/>
    </source>
</evidence>
<feature type="domain" description="LIM zinc-binding" evidence="10">
    <location>
        <begin position="67"/>
        <end position="131"/>
    </location>
</feature>
<evidence type="ECO:0000256" key="9">
    <source>
        <dbReference type="PROSITE-ProRule" id="PRU00125"/>
    </source>
</evidence>
<dbReference type="SUPFAM" id="SSF57716">
    <property type="entry name" value="Glucocorticoid receptor-like (DNA-binding domain)"/>
    <property type="match status" value="1"/>
</dbReference>
<evidence type="ECO:0000256" key="3">
    <source>
        <dbReference type="ARBA" id="ARBA00022737"/>
    </source>
</evidence>
<keyword evidence="8" id="KW-0539">Nucleus</keyword>
<sequence>LVPDLSGKGKALTCSSAGHRNSLKNIYRSYHTDCLRCYVCHEVLTSTCFMKEDTLYCKDHFYKRFGTKCTRCGDGIIPDSAVRKASGHVYHVACFQCVICKRELKTGEEFYLIPDDGRLVCKNDYELARDKRESTKLSESITCSKQGRHLPHESSSCTISTCFAREAVSCAD</sequence>
<keyword evidence="7" id="KW-0371">Homeobox</keyword>
<organism evidence="11 12">
    <name type="scientific">Heligmosomoides polygyrus</name>
    <name type="common">Parasitic roundworm</name>
    <dbReference type="NCBI Taxonomy" id="6339"/>
    <lineage>
        <taxon>Eukaryota</taxon>
        <taxon>Metazoa</taxon>
        <taxon>Ecdysozoa</taxon>
        <taxon>Nematoda</taxon>
        <taxon>Chromadorea</taxon>
        <taxon>Rhabditida</taxon>
        <taxon>Rhabditina</taxon>
        <taxon>Rhabditomorpha</taxon>
        <taxon>Strongyloidea</taxon>
        <taxon>Heligmosomidae</taxon>
        <taxon>Heligmosomoides</taxon>
    </lineage>
</organism>
<evidence type="ECO:0000256" key="2">
    <source>
        <dbReference type="ARBA" id="ARBA00022723"/>
    </source>
</evidence>
<evidence type="ECO:0000256" key="7">
    <source>
        <dbReference type="ARBA" id="ARBA00023155"/>
    </source>
</evidence>
<dbReference type="PROSITE" id="PS50023">
    <property type="entry name" value="LIM_DOMAIN_2"/>
    <property type="match status" value="1"/>
</dbReference>
<keyword evidence="2 9" id="KW-0479">Metal-binding</keyword>
<reference evidence="12" key="1">
    <citation type="submission" date="2019-09" db="UniProtKB">
        <authorList>
            <consortium name="WormBaseParasite"/>
        </authorList>
    </citation>
    <scope>IDENTIFICATION</scope>
</reference>
<evidence type="ECO:0000313" key="11">
    <source>
        <dbReference type="Proteomes" id="UP000050761"/>
    </source>
</evidence>
<accession>A0A183FMT7</accession>
<keyword evidence="6" id="KW-0238">DNA-binding</keyword>
<dbReference type="SMART" id="SM00132">
    <property type="entry name" value="LIM"/>
    <property type="match status" value="2"/>
</dbReference>
<dbReference type="Pfam" id="PF00412">
    <property type="entry name" value="LIM"/>
    <property type="match status" value="2"/>
</dbReference>
<dbReference type="Gene3D" id="2.10.110.10">
    <property type="entry name" value="Cysteine Rich Protein"/>
    <property type="match status" value="2"/>
</dbReference>
<evidence type="ECO:0000256" key="1">
    <source>
        <dbReference type="ARBA" id="ARBA00004123"/>
    </source>
</evidence>
<evidence type="ECO:0000256" key="8">
    <source>
        <dbReference type="ARBA" id="ARBA00023242"/>
    </source>
</evidence>
<comment type="subcellular location">
    <subcellularLocation>
        <location evidence="1">Nucleus</location>
    </subcellularLocation>
</comment>
<dbReference type="GO" id="GO:0000977">
    <property type="term" value="F:RNA polymerase II transcription regulatory region sequence-specific DNA binding"/>
    <property type="evidence" value="ECO:0007669"/>
    <property type="project" value="TreeGrafter"/>
</dbReference>
<evidence type="ECO:0000256" key="4">
    <source>
        <dbReference type="ARBA" id="ARBA00022833"/>
    </source>
</evidence>
<dbReference type="GO" id="GO:0046872">
    <property type="term" value="F:metal ion binding"/>
    <property type="evidence" value="ECO:0007669"/>
    <property type="project" value="UniProtKB-KW"/>
</dbReference>
<dbReference type="GO" id="GO:0005634">
    <property type="term" value="C:nucleus"/>
    <property type="evidence" value="ECO:0007669"/>
    <property type="project" value="UniProtKB-SubCell"/>
</dbReference>